<keyword evidence="3" id="KW-1185">Reference proteome</keyword>
<comment type="caution">
    <text evidence="2">The sequence shown here is derived from an EMBL/GenBank/DDBJ whole genome shotgun (WGS) entry which is preliminary data.</text>
</comment>
<feature type="compositionally biased region" description="Polar residues" evidence="1">
    <location>
        <begin position="119"/>
        <end position="128"/>
    </location>
</feature>
<keyword evidence="2" id="KW-0808">Transferase</keyword>
<name>A0A5B7HI05_PORTR</name>
<feature type="region of interest" description="Disordered" evidence="1">
    <location>
        <begin position="119"/>
        <end position="138"/>
    </location>
</feature>
<evidence type="ECO:0000256" key="1">
    <source>
        <dbReference type="SAM" id="MobiDB-lite"/>
    </source>
</evidence>
<dbReference type="AlphaFoldDB" id="A0A5B7HI05"/>
<dbReference type="EMBL" id="VSRR010031835">
    <property type="protein sequence ID" value="MPC70852.1"/>
    <property type="molecule type" value="Genomic_DNA"/>
</dbReference>
<organism evidence="2 3">
    <name type="scientific">Portunus trituberculatus</name>
    <name type="common">Swimming crab</name>
    <name type="synonym">Neptunus trituberculatus</name>
    <dbReference type="NCBI Taxonomy" id="210409"/>
    <lineage>
        <taxon>Eukaryota</taxon>
        <taxon>Metazoa</taxon>
        <taxon>Ecdysozoa</taxon>
        <taxon>Arthropoda</taxon>
        <taxon>Crustacea</taxon>
        <taxon>Multicrustacea</taxon>
        <taxon>Malacostraca</taxon>
        <taxon>Eumalacostraca</taxon>
        <taxon>Eucarida</taxon>
        <taxon>Decapoda</taxon>
        <taxon>Pleocyemata</taxon>
        <taxon>Brachyura</taxon>
        <taxon>Eubrachyura</taxon>
        <taxon>Portunoidea</taxon>
        <taxon>Portunidae</taxon>
        <taxon>Portuninae</taxon>
        <taxon>Portunus</taxon>
    </lineage>
</organism>
<evidence type="ECO:0000313" key="3">
    <source>
        <dbReference type="Proteomes" id="UP000324222"/>
    </source>
</evidence>
<gene>
    <name evidence="2" type="ORF">E2C01_065113</name>
</gene>
<proteinExistence type="predicted"/>
<keyword evidence="2" id="KW-0548">Nucleotidyltransferase</keyword>
<reference evidence="2 3" key="1">
    <citation type="submission" date="2019-05" db="EMBL/GenBank/DDBJ databases">
        <title>Another draft genome of Portunus trituberculatus and its Hox gene families provides insights of decapod evolution.</title>
        <authorList>
            <person name="Jeong J.-H."/>
            <person name="Song I."/>
            <person name="Kim S."/>
            <person name="Choi T."/>
            <person name="Kim D."/>
            <person name="Ryu S."/>
            <person name="Kim W."/>
        </authorList>
    </citation>
    <scope>NUCLEOTIDE SEQUENCE [LARGE SCALE GENOMIC DNA]</scope>
    <source>
        <tissue evidence="2">Muscle</tissue>
    </source>
</reference>
<protein>
    <submittedName>
        <fullName evidence="2">RNA-directed DNA polymerase from mobile element jockey</fullName>
    </submittedName>
</protein>
<sequence>MRDHQDVSHGTLEDIDEALKKWTKTVTNVTARHVPTKTHKMTAGPRPSRNTVLTQFQFRALRERAERTGWTMNDYRWYTHLRQTLHDLRRTVAKQYWGKTLTDMTAQYKVPRRFWSKQKTLSGQTKGPNSYLIDDDGLKHHSDKDKERLFTTIWEQVFKDDEDEDEEGNDDDGDNIVHDFMRINSHRTTPEHMANPTRLTGTSHLDCVISTEELRAIRSSKATAPGSSGIGKTILLHLPRAALRRLGHIYSAAVSAGYFPDGLKGAEMRLIPKAGKNPTQPGNYRPISLLEVHGKMLERVVGRRLQAHLEEEGLLSTAQYGFRRERGTVHAITVATDWPST</sequence>
<dbReference type="GO" id="GO:0003964">
    <property type="term" value="F:RNA-directed DNA polymerase activity"/>
    <property type="evidence" value="ECO:0007669"/>
    <property type="project" value="UniProtKB-KW"/>
</dbReference>
<accession>A0A5B7HI05</accession>
<keyword evidence="2" id="KW-0695">RNA-directed DNA polymerase</keyword>
<dbReference type="Proteomes" id="UP000324222">
    <property type="component" value="Unassembled WGS sequence"/>
</dbReference>
<evidence type="ECO:0000313" key="2">
    <source>
        <dbReference type="EMBL" id="MPC70852.1"/>
    </source>
</evidence>
<dbReference type="PANTHER" id="PTHR19446">
    <property type="entry name" value="REVERSE TRANSCRIPTASES"/>
    <property type="match status" value="1"/>
</dbReference>